<comment type="caution">
    <text evidence="1">The sequence shown here is derived from an EMBL/GenBank/DDBJ whole genome shotgun (WGS) entry which is preliminary data.</text>
</comment>
<name>A0ABM8WG56_9BURK</name>
<dbReference type="Proteomes" id="UP000721236">
    <property type="component" value="Unassembled WGS sequence"/>
</dbReference>
<evidence type="ECO:0000313" key="1">
    <source>
        <dbReference type="EMBL" id="CAG9166307.1"/>
    </source>
</evidence>
<sequence length="36" mass="4062">MEANVMTVDQRKRMPNVSQFAVAMAHQEPPITSKMS</sequence>
<proteinExistence type="predicted"/>
<accession>A0ABM8WG56</accession>
<reference evidence="1 2" key="1">
    <citation type="submission" date="2021-08" db="EMBL/GenBank/DDBJ databases">
        <authorList>
            <person name="Peeters C."/>
        </authorList>
    </citation>
    <scope>NUCLEOTIDE SEQUENCE [LARGE SCALE GENOMIC DNA]</scope>
    <source>
        <strain evidence="1 2">LMG 21510</strain>
    </source>
</reference>
<gene>
    <name evidence="1" type="ORF">LMG21510_00338</name>
</gene>
<protein>
    <submittedName>
        <fullName evidence="1">Uncharacterized protein</fullName>
    </submittedName>
</protein>
<keyword evidence="2" id="KW-1185">Reference proteome</keyword>
<evidence type="ECO:0000313" key="2">
    <source>
        <dbReference type="Proteomes" id="UP000721236"/>
    </source>
</evidence>
<organism evidence="1 2">
    <name type="scientific">Cupriavidus respiraculi</name>
    <dbReference type="NCBI Taxonomy" id="195930"/>
    <lineage>
        <taxon>Bacteria</taxon>
        <taxon>Pseudomonadati</taxon>
        <taxon>Pseudomonadota</taxon>
        <taxon>Betaproteobacteria</taxon>
        <taxon>Burkholderiales</taxon>
        <taxon>Burkholderiaceae</taxon>
        <taxon>Cupriavidus</taxon>
    </lineage>
</organism>
<dbReference type="EMBL" id="CAJZAH010000001">
    <property type="protein sequence ID" value="CAG9166307.1"/>
    <property type="molecule type" value="Genomic_DNA"/>
</dbReference>